<dbReference type="InterPro" id="IPR002577">
    <property type="entry name" value="HTH_HxlR"/>
</dbReference>
<evidence type="ECO:0000313" key="5">
    <source>
        <dbReference type="EMBL" id="QQG65685.1"/>
    </source>
</evidence>
<evidence type="ECO:0000259" key="4">
    <source>
        <dbReference type="PROSITE" id="PS51118"/>
    </source>
</evidence>
<keyword evidence="6" id="KW-1185">Reference proteome</keyword>
<sequence length="113" mass="12679">MIVKKDLPACPVATTVGLIGNKWKLLILRDVLGGAKRFGELHKSLEGISQKVLTDNLRSMEEDGLLTRTVFPEVPPRVEYSLSRLGDSMRPIIKNMEEWGLKYKELAAKATQE</sequence>
<keyword evidence="1" id="KW-0805">Transcription regulation</keyword>
<proteinExistence type="predicted"/>
<dbReference type="Pfam" id="PF01638">
    <property type="entry name" value="HxlR"/>
    <property type="match status" value="1"/>
</dbReference>
<dbReference type="SUPFAM" id="SSF46785">
    <property type="entry name" value="Winged helix' DNA-binding domain"/>
    <property type="match status" value="1"/>
</dbReference>
<keyword evidence="2" id="KW-0238">DNA-binding</keyword>
<reference evidence="5 6" key="1">
    <citation type="submission" date="2020-05" db="EMBL/GenBank/DDBJ databases">
        <title>Complete genome of Desulfobulbus oligotrophicus.</title>
        <authorList>
            <person name="Podar M."/>
        </authorList>
    </citation>
    <scope>NUCLEOTIDE SEQUENCE [LARGE SCALE GENOMIC DNA]</scope>
    <source>
        <strain evidence="5 6">Prop6</strain>
    </source>
</reference>
<dbReference type="GO" id="GO:0003677">
    <property type="term" value="F:DNA binding"/>
    <property type="evidence" value="ECO:0007669"/>
    <property type="project" value="UniProtKB-KW"/>
</dbReference>
<gene>
    <name evidence="5" type="ORF">HP555_07305</name>
</gene>
<evidence type="ECO:0000256" key="3">
    <source>
        <dbReference type="ARBA" id="ARBA00023163"/>
    </source>
</evidence>
<dbReference type="Gene3D" id="1.10.10.10">
    <property type="entry name" value="Winged helix-like DNA-binding domain superfamily/Winged helix DNA-binding domain"/>
    <property type="match status" value="1"/>
</dbReference>
<feature type="domain" description="HTH hxlR-type" evidence="4">
    <location>
        <begin position="10"/>
        <end position="108"/>
    </location>
</feature>
<dbReference type="EMBL" id="CP054140">
    <property type="protein sequence ID" value="QQG65685.1"/>
    <property type="molecule type" value="Genomic_DNA"/>
</dbReference>
<accession>A0A7T5VD32</accession>
<dbReference type="Proteomes" id="UP000596092">
    <property type="component" value="Chromosome"/>
</dbReference>
<dbReference type="RefSeq" id="WP_199261048.1">
    <property type="nucleotide sequence ID" value="NZ_CP054140.1"/>
</dbReference>
<dbReference type="PANTHER" id="PTHR33204">
    <property type="entry name" value="TRANSCRIPTIONAL REGULATOR, MARR FAMILY"/>
    <property type="match status" value="1"/>
</dbReference>
<protein>
    <submittedName>
        <fullName evidence="5">Helix-turn-helix transcriptional regulator</fullName>
    </submittedName>
</protein>
<dbReference type="InterPro" id="IPR036388">
    <property type="entry name" value="WH-like_DNA-bd_sf"/>
</dbReference>
<name>A0A7T5VD32_9BACT</name>
<evidence type="ECO:0000313" key="6">
    <source>
        <dbReference type="Proteomes" id="UP000596092"/>
    </source>
</evidence>
<dbReference type="AlphaFoldDB" id="A0A7T5VD32"/>
<evidence type="ECO:0000256" key="1">
    <source>
        <dbReference type="ARBA" id="ARBA00023015"/>
    </source>
</evidence>
<keyword evidence="3" id="KW-0804">Transcription</keyword>
<organism evidence="5 6">
    <name type="scientific">Desulfobulbus oligotrophicus</name>
    <dbReference type="NCBI Taxonomy" id="1909699"/>
    <lineage>
        <taxon>Bacteria</taxon>
        <taxon>Pseudomonadati</taxon>
        <taxon>Thermodesulfobacteriota</taxon>
        <taxon>Desulfobulbia</taxon>
        <taxon>Desulfobulbales</taxon>
        <taxon>Desulfobulbaceae</taxon>
        <taxon>Desulfobulbus</taxon>
    </lineage>
</organism>
<evidence type="ECO:0000256" key="2">
    <source>
        <dbReference type="ARBA" id="ARBA00023125"/>
    </source>
</evidence>
<dbReference type="PROSITE" id="PS51118">
    <property type="entry name" value="HTH_HXLR"/>
    <property type="match status" value="1"/>
</dbReference>
<dbReference type="InterPro" id="IPR036390">
    <property type="entry name" value="WH_DNA-bd_sf"/>
</dbReference>
<dbReference type="PANTHER" id="PTHR33204:SF37">
    <property type="entry name" value="HTH-TYPE TRANSCRIPTIONAL REGULATOR YODB"/>
    <property type="match status" value="1"/>
</dbReference>
<dbReference type="KEGG" id="dog:HP555_07305"/>